<evidence type="ECO:0000313" key="4">
    <source>
        <dbReference type="EMBL" id="CEH15556.1"/>
    </source>
</evidence>
<feature type="region of interest" description="Disordered" evidence="1">
    <location>
        <begin position="451"/>
        <end position="473"/>
    </location>
</feature>
<accession>A0A0P1BH65</accession>
<dbReference type="STRING" id="401625.A0A0P1BH65"/>
<dbReference type="Gene3D" id="3.30.1370.50">
    <property type="entry name" value="R3H-like domain"/>
    <property type="match status" value="1"/>
</dbReference>
<dbReference type="OrthoDB" id="21470at2759"/>
<feature type="compositionally biased region" description="Polar residues" evidence="1">
    <location>
        <begin position="357"/>
        <end position="366"/>
    </location>
</feature>
<evidence type="ECO:0000256" key="1">
    <source>
        <dbReference type="SAM" id="MobiDB-lite"/>
    </source>
</evidence>
<feature type="region of interest" description="Disordered" evidence="1">
    <location>
        <begin position="950"/>
        <end position="996"/>
    </location>
</feature>
<dbReference type="Pfam" id="PF01585">
    <property type="entry name" value="G-patch"/>
    <property type="match status" value="1"/>
</dbReference>
<dbReference type="Proteomes" id="UP000054845">
    <property type="component" value="Unassembled WGS sequence"/>
</dbReference>
<feature type="region of interest" description="Disordered" evidence="1">
    <location>
        <begin position="1118"/>
        <end position="1141"/>
    </location>
</feature>
<feature type="region of interest" description="Disordered" evidence="1">
    <location>
        <begin position="218"/>
        <end position="262"/>
    </location>
</feature>
<dbReference type="Pfam" id="PF01424">
    <property type="entry name" value="R3H"/>
    <property type="match status" value="1"/>
</dbReference>
<dbReference type="SUPFAM" id="SSF82708">
    <property type="entry name" value="R3H domain"/>
    <property type="match status" value="1"/>
</dbReference>
<feature type="region of interest" description="Disordered" evidence="1">
    <location>
        <begin position="649"/>
        <end position="716"/>
    </location>
</feature>
<dbReference type="InterPro" id="IPR001374">
    <property type="entry name" value="R3H_dom"/>
</dbReference>
<feature type="domain" description="R3H" evidence="3">
    <location>
        <begin position="1030"/>
        <end position="1093"/>
    </location>
</feature>
<feature type="compositionally biased region" description="Polar residues" evidence="1">
    <location>
        <begin position="451"/>
        <end position="466"/>
    </location>
</feature>
<dbReference type="PROSITE" id="PS51061">
    <property type="entry name" value="R3H"/>
    <property type="match status" value="1"/>
</dbReference>
<dbReference type="SMART" id="SM00393">
    <property type="entry name" value="R3H"/>
    <property type="match status" value="1"/>
</dbReference>
<feature type="compositionally biased region" description="Acidic residues" evidence="1">
    <location>
        <begin position="836"/>
        <end position="849"/>
    </location>
</feature>
<feature type="region of interest" description="Disordered" evidence="1">
    <location>
        <begin position="330"/>
        <end position="383"/>
    </location>
</feature>
<evidence type="ECO:0000313" key="5">
    <source>
        <dbReference type="Proteomes" id="UP000054845"/>
    </source>
</evidence>
<evidence type="ECO:0000259" key="2">
    <source>
        <dbReference type="PROSITE" id="PS50174"/>
    </source>
</evidence>
<feature type="compositionally biased region" description="Low complexity" evidence="1">
    <location>
        <begin position="655"/>
        <end position="665"/>
    </location>
</feature>
<dbReference type="InterPro" id="IPR051189">
    <property type="entry name" value="Splicing_assoc_domain"/>
</dbReference>
<feature type="compositionally biased region" description="Gly residues" evidence="1">
    <location>
        <begin position="7"/>
        <end position="18"/>
    </location>
</feature>
<feature type="region of interest" description="Disordered" evidence="1">
    <location>
        <begin position="64"/>
        <end position="132"/>
    </location>
</feature>
<feature type="region of interest" description="Disordered" evidence="1">
    <location>
        <begin position="1"/>
        <end position="51"/>
    </location>
</feature>
<feature type="compositionally biased region" description="Basic and acidic residues" evidence="1">
    <location>
        <begin position="671"/>
        <end position="688"/>
    </location>
</feature>
<feature type="compositionally biased region" description="Low complexity" evidence="1">
    <location>
        <begin position="148"/>
        <end position="158"/>
    </location>
</feature>
<name>A0A0P1BH65_9BASI</name>
<protein>
    <submittedName>
        <fullName evidence="4">RNA-binding protein RBM5 and related proteins, contain G-patch and RRM domains</fullName>
    </submittedName>
</protein>
<feature type="compositionally biased region" description="Basic residues" evidence="1">
    <location>
        <begin position="976"/>
        <end position="992"/>
    </location>
</feature>
<feature type="compositionally biased region" description="Acidic residues" evidence="1">
    <location>
        <begin position="787"/>
        <end position="812"/>
    </location>
</feature>
<feature type="compositionally biased region" description="Polar residues" evidence="1">
    <location>
        <begin position="103"/>
        <end position="122"/>
    </location>
</feature>
<dbReference type="AlphaFoldDB" id="A0A0P1BH65"/>
<sequence>MAKNGPRGRGYGRGNGKGGGDRGGRGGVSSGRGRGRGGGGNTGAFPGQGRFLTESAALAHALDASRWDSGRGGAHRGRGGPARGDWNARGTGGRGRGRGGHLTMSNQNAVSFDYSSLPQRASRQAPAPSYAAVDAEVDARTALKAVLQQDQSSDSGSASEDDVILTPPKGYVHVHRPQHERQQSPPAPYEQSEESRVPAPPALHGDAMAELVSLGVPTGPRVMRLSGGTSIGTRGARTRGPAPSSRKQATFPHFQVPEKHWTRPDELVGDAAYLAGVGGKFSGKNQKPRFGDPAQQYNRPLLAPIAFIKAQGLSSEGEGVEEPSIEALNQAKQGRGLGFTHEKDPNVKPPQAPPLQRQVSEQNTPTAFEPSAWTFDEEAEDDDEDLQALMKAYPDARQVGMHEAYVVQPSAVDSMQQCAPVVKPLESFTAPTHQTAQEDSSEDEVILVPQSASLSSQAHVASLQDNSDSEEDRQLEAILAANRAAVAADDTISSQAQHQAQDVIDLSQSPRLKPTEQFRGQSATKPFAAQAEPSSQDVFYIDTQGTDVPAASFERAEMDVDPSAPILGDTASFVQTRHAIPDVLPPSDSDEEDYGRPGYPRTSRGFLPLNTQRGKSTRQATRKARRQRLRMAGKKSAFVPLPRARADVLEESDMDWGSGSGSISGTEEHEEELRGADLARALRLDPKEQAASASTAAPAFKALNARQRKKQKEEEMLADLAHGWAVDAGLSRSDEEKQGQNANGEDPDLDRQTELDAMIRFMKGMDAQSSGREMTLGDMEVEQQMKEEEEWMTASESEEEVENGLAEDETMAESEGAGPSRPTQRRGGRAPRGDENDNEDDSDEDEDGGEFGKNFSWADEDEEFIKQLEAFASANGVEKNDKKARKRLFKAIEKGDFSGIELDEDLIIDEDDEVFGLGTSKPVQGGRAGKKKFGSEDLWAEELQGHWEKDRASKAANKRKRAAERAAAAENPYHASVKKGTKKGAKKAARALRRAERKDDLLRDQGLLPDLDPASAWDAHAPLSTMEKHSTNLHDLNAQILRFLQDWQHSTLSLPPMDKRSRAQVHMLASAYSLTSKSKGNGNSRFATLIKNSKSGQVVDQNRVNKVLRGAGGGAFGATFGAKQKSKNRANGPAGRGAVRDAGRAAIVPKNQEGTQVGFGAEKIAESNIGHRLLSMMGWKEGSGVGATPGSAAAVGATIKISKGGLGF</sequence>
<dbReference type="EMBL" id="CCYA01000264">
    <property type="protein sequence ID" value="CEH15556.1"/>
    <property type="molecule type" value="Genomic_DNA"/>
</dbReference>
<dbReference type="PROSITE" id="PS50174">
    <property type="entry name" value="G_PATCH"/>
    <property type="match status" value="1"/>
</dbReference>
<feature type="compositionally biased region" description="Low complexity" evidence="1">
    <location>
        <begin position="690"/>
        <end position="702"/>
    </location>
</feature>
<evidence type="ECO:0000259" key="3">
    <source>
        <dbReference type="PROSITE" id="PS51061"/>
    </source>
</evidence>
<dbReference type="InterPro" id="IPR000467">
    <property type="entry name" value="G_patch_dom"/>
</dbReference>
<feature type="compositionally biased region" description="Gly residues" evidence="1">
    <location>
        <begin position="25"/>
        <end position="42"/>
    </location>
</feature>
<dbReference type="GO" id="GO:0003676">
    <property type="term" value="F:nucleic acid binding"/>
    <property type="evidence" value="ECO:0007669"/>
    <property type="project" value="UniProtKB-UniRule"/>
</dbReference>
<dbReference type="PANTHER" id="PTHR14195">
    <property type="entry name" value="G PATCH DOMAIN CONTAINING PROTEIN 2"/>
    <property type="match status" value="1"/>
</dbReference>
<feature type="region of interest" description="Disordered" evidence="1">
    <location>
        <begin position="144"/>
        <end position="206"/>
    </location>
</feature>
<organism evidence="4 5">
    <name type="scientific">Ceraceosorus bombacis</name>
    <dbReference type="NCBI Taxonomy" id="401625"/>
    <lineage>
        <taxon>Eukaryota</taxon>
        <taxon>Fungi</taxon>
        <taxon>Dikarya</taxon>
        <taxon>Basidiomycota</taxon>
        <taxon>Ustilaginomycotina</taxon>
        <taxon>Exobasidiomycetes</taxon>
        <taxon>Ceraceosorales</taxon>
        <taxon>Ceraceosoraceae</taxon>
        <taxon>Ceraceosorus</taxon>
    </lineage>
</organism>
<feature type="region of interest" description="Disordered" evidence="1">
    <location>
        <begin position="581"/>
        <end position="637"/>
    </location>
</feature>
<feature type="compositionally biased region" description="Basic residues" evidence="1">
    <location>
        <begin position="620"/>
        <end position="633"/>
    </location>
</feature>
<proteinExistence type="predicted"/>
<reference evidence="4 5" key="1">
    <citation type="submission" date="2014-09" db="EMBL/GenBank/DDBJ databases">
        <authorList>
            <person name="Magalhaes I.L.F."/>
            <person name="Oliveira U."/>
            <person name="Santos F.R."/>
            <person name="Vidigal T.H.D.A."/>
            <person name="Brescovit A.D."/>
            <person name="Santos A.J."/>
        </authorList>
    </citation>
    <scope>NUCLEOTIDE SEQUENCE [LARGE SCALE GENOMIC DNA]</scope>
</reference>
<feature type="region of interest" description="Disordered" evidence="1">
    <location>
        <begin position="509"/>
        <end position="535"/>
    </location>
</feature>
<feature type="domain" description="G-patch" evidence="2">
    <location>
        <begin position="1166"/>
        <end position="1208"/>
    </location>
</feature>
<dbReference type="SMART" id="SM00443">
    <property type="entry name" value="G_patch"/>
    <property type="match status" value="1"/>
</dbReference>
<feature type="region of interest" description="Disordered" evidence="1">
    <location>
        <begin position="728"/>
        <end position="858"/>
    </location>
</feature>
<keyword evidence="5" id="KW-1185">Reference proteome</keyword>
<dbReference type="InterPro" id="IPR036867">
    <property type="entry name" value="R3H_dom_sf"/>
</dbReference>